<sequence>MTSKPICHLGSGPAGAAGLTPCTVTVTPATRRRSGRGRGTGAKGGGETGRSQSDPKLPAEAAAKAATAAPLALAVSFLEPAPKVLGPFAAVRDCKLAKSQIRLRLTRWAAGACVRVRVRALGKELNLVSKNSISETGEEEVGPLPPLLQLLPERRGLFLSAARFTTGEKAGNEPEEVKLQDASRQIVQRAILQALQQVSRESKRADDRASDSRGRCQRGGRELTKKHDKK</sequence>
<reference evidence="3" key="1">
    <citation type="journal article" date="2011" name="Nature">
        <title>A high-resolution map of human evolutionary constraint using 29 mammals.</title>
        <authorList>
            <person name="Lindblad-Toh K."/>
            <person name="Garber M."/>
            <person name="Zuk O."/>
            <person name="Lin M.F."/>
            <person name="Parker B.J."/>
            <person name="Washietl S."/>
            <person name="Kheradpour P."/>
            <person name="Ernst J."/>
            <person name="Jordan G."/>
            <person name="Mauceli E."/>
            <person name="Ward L.D."/>
            <person name="Lowe C.B."/>
            <person name="Holloway A.K."/>
            <person name="Clamp M."/>
            <person name="Gnerre S."/>
            <person name="Alfoldi J."/>
            <person name="Beal K."/>
            <person name="Chang J."/>
            <person name="Clawson H."/>
            <person name="Cuff J."/>
            <person name="Di Palma F."/>
            <person name="Fitzgerald S."/>
            <person name="Flicek P."/>
            <person name="Guttman M."/>
            <person name="Hubisz M.J."/>
            <person name="Jaffe D.B."/>
            <person name="Jungreis I."/>
            <person name="Kent W.J."/>
            <person name="Kostka D."/>
            <person name="Lara M."/>
            <person name="Martins A.L."/>
            <person name="Massingham T."/>
            <person name="Moltke I."/>
            <person name="Raney B.J."/>
            <person name="Rasmussen M.D."/>
            <person name="Robinson J."/>
            <person name="Stark A."/>
            <person name="Vilella A.J."/>
            <person name="Wen J."/>
            <person name="Xie X."/>
            <person name="Zody M.C."/>
            <person name="Baldwin J."/>
            <person name="Bloom T."/>
            <person name="Chin C.W."/>
            <person name="Heiman D."/>
            <person name="Nicol R."/>
            <person name="Nusbaum C."/>
            <person name="Young S."/>
            <person name="Wilkinson J."/>
            <person name="Worley K.C."/>
            <person name="Kovar C.L."/>
            <person name="Muzny D.M."/>
            <person name="Gibbs R.A."/>
            <person name="Cree A."/>
            <person name="Dihn H.H."/>
            <person name="Fowler G."/>
            <person name="Jhangiani S."/>
            <person name="Joshi V."/>
            <person name="Lee S."/>
            <person name="Lewis L.R."/>
            <person name="Nazareth L.V."/>
            <person name="Okwuonu G."/>
            <person name="Santibanez J."/>
            <person name="Warren W.C."/>
            <person name="Mardis E.R."/>
            <person name="Weinstock G.M."/>
            <person name="Wilson R.K."/>
            <person name="Delehaunty K."/>
            <person name="Dooling D."/>
            <person name="Fronik C."/>
            <person name="Fulton L."/>
            <person name="Fulton B."/>
            <person name="Graves T."/>
            <person name="Minx P."/>
            <person name="Sodergren E."/>
            <person name="Birney E."/>
            <person name="Margulies E.H."/>
            <person name="Herrero J."/>
            <person name="Green E.D."/>
            <person name="Haussler D."/>
            <person name="Siepel A."/>
            <person name="Goldman N."/>
            <person name="Pollard K.S."/>
            <person name="Pedersen J.S."/>
            <person name="Lander E.S."/>
            <person name="Kellis M."/>
        </authorList>
    </citation>
    <scope>NUCLEOTIDE SEQUENCE [LARGE SCALE GENOMIC DNA]</scope>
    <source>
        <strain evidence="3">2N</strain>
    </source>
</reference>
<dbReference type="Bgee" id="ENSCPOG00000039039">
    <property type="expression patterns" value="Expressed in cerebellum and 3 other cell types or tissues"/>
</dbReference>
<dbReference type="GeneTree" id="ENSGT00560000078638"/>
<keyword evidence="3" id="KW-1185">Reference proteome</keyword>
<dbReference type="Proteomes" id="UP000005447">
    <property type="component" value="Unassembled WGS sequence"/>
</dbReference>
<reference evidence="2" key="2">
    <citation type="submission" date="2025-08" db="UniProtKB">
        <authorList>
            <consortium name="Ensembl"/>
        </authorList>
    </citation>
    <scope>IDENTIFICATION</scope>
    <source>
        <strain evidence="2">2N</strain>
    </source>
</reference>
<feature type="compositionally biased region" description="Gly residues" evidence="1">
    <location>
        <begin position="37"/>
        <end position="48"/>
    </location>
</feature>
<proteinExistence type="predicted"/>
<dbReference type="EMBL" id="AAKN02048499">
    <property type="status" value="NOT_ANNOTATED_CDS"/>
    <property type="molecule type" value="Genomic_DNA"/>
</dbReference>
<dbReference type="VEuPathDB" id="HostDB:ENSCPOG00000039039"/>
<dbReference type="EMBL" id="AAKN02048500">
    <property type="status" value="NOT_ANNOTATED_CDS"/>
    <property type="molecule type" value="Genomic_DNA"/>
</dbReference>
<name>A0A286XJ51_CAVPO</name>
<feature type="region of interest" description="Disordered" evidence="1">
    <location>
        <begin position="26"/>
        <end position="61"/>
    </location>
</feature>
<protein>
    <submittedName>
        <fullName evidence="2">Uncharacterized protein</fullName>
    </submittedName>
</protein>
<evidence type="ECO:0000256" key="1">
    <source>
        <dbReference type="SAM" id="MobiDB-lite"/>
    </source>
</evidence>
<dbReference type="AlphaFoldDB" id="A0A286XJ51"/>
<dbReference type="EMBL" id="AAKN02048498">
    <property type="status" value="NOT_ANNOTATED_CDS"/>
    <property type="molecule type" value="Genomic_DNA"/>
</dbReference>
<dbReference type="Ensembl" id="ENSCPOT00000048222.1">
    <property type="protein sequence ID" value="ENSCPOP00000025337.1"/>
    <property type="gene ID" value="ENSCPOG00000039039.1"/>
</dbReference>
<dbReference type="InParanoid" id="A0A286XJ51"/>
<accession>A0A286XJ51</accession>
<reference evidence="2" key="3">
    <citation type="submission" date="2025-09" db="UniProtKB">
        <authorList>
            <consortium name="Ensembl"/>
        </authorList>
    </citation>
    <scope>IDENTIFICATION</scope>
    <source>
        <strain evidence="2">2N</strain>
    </source>
</reference>
<feature type="region of interest" description="Disordered" evidence="1">
    <location>
        <begin position="198"/>
        <end position="230"/>
    </location>
</feature>
<feature type="compositionally biased region" description="Basic and acidic residues" evidence="1">
    <location>
        <begin position="200"/>
        <end position="230"/>
    </location>
</feature>
<organism evidence="2 3">
    <name type="scientific">Cavia porcellus</name>
    <name type="common">Guinea pig</name>
    <dbReference type="NCBI Taxonomy" id="10141"/>
    <lineage>
        <taxon>Eukaryota</taxon>
        <taxon>Metazoa</taxon>
        <taxon>Chordata</taxon>
        <taxon>Craniata</taxon>
        <taxon>Vertebrata</taxon>
        <taxon>Euteleostomi</taxon>
        <taxon>Mammalia</taxon>
        <taxon>Eutheria</taxon>
        <taxon>Euarchontoglires</taxon>
        <taxon>Glires</taxon>
        <taxon>Rodentia</taxon>
        <taxon>Hystricomorpha</taxon>
        <taxon>Caviidae</taxon>
        <taxon>Cavia</taxon>
    </lineage>
</organism>
<evidence type="ECO:0000313" key="3">
    <source>
        <dbReference type="Proteomes" id="UP000005447"/>
    </source>
</evidence>
<evidence type="ECO:0000313" key="2">
    <source>
        <dbReference type="Ensembl" id="ENSCPOP00000025337.1"/>
    </source>
</evidence>